<evidence type="ECO:0000313" key="6">
    <source>
        <dbReference type="Proteomes" id="UP000319578"/>
    </source>
</evidence>
<keyword evidence="1" id="KW-0805">Transcription regulation</keyword>
<dbReference type="PROSITE" id="PS50949">
    <property type="entry name" value="HTH_GNTR"/>
    <property type="match status" value="1"/>
</dbReference>
<dbReference type="PRINTS" id="PR00033">
    <property type="entry name" value="HTHASNC"/>
</dbReference>
<dbReference type="Pfam" id="PF07729">
    <property type="entry name" value="FCD"/>
    <property type="match status" value="1"/>
</dbReference>
<organism evidence="5 6">
    <name type="scientific">Brevibacillus reuszeri</name>
    <dbReference type="NCBI Taxonomy" id="54915"/>
    <lineage>
        <taxon>Bacteria</taxon>
        <taxon>Bacillati</taxon>
        <taxon>Bacillota</taxon>
        <taxon>Bacilli</taxon>
        <taxon>Bacillales</taxon>
        <taxon>Paenibacillaceae</taxon>
        <taxon>Brevibacillus</taxon>
    </lineage>
</organism>
<reference evidence="5 6" key="1">
    <citation type="submission" date="2019-06" db="EMBL/GenBank/DDBJ databases">
        <title>Whole genome shotgun sequence of Brevibacillus reuszeri NBRC 15719.</title>
        <authorList>
            <person name="Hosoyama A."/>
            <person name="Uohara A."/>
            <person name="Ohji S."/>
            <person name="Ichikawa N."/>
        </authorList>
    </citation>
    <scope>NUCLEOTIDE SEQUENCE [LARGE SCALE GENOMIC DNA]</scope>
    <source>
        <strain evidence="5 6">NBRC 15719</strain>
    </source>
</reference>
<dbReference type="PANTHER" id="PTHR43537:SF24">
    <property type="entry name" value="GLUCONATE OPERON TRANSCRIPTIONAL REPRESSOR"/>
    <property type="match status" value="1"/>
</dbReference>
<comment type="caution">
    <text evidence="5">The sequence shown here is derived from an EMBL/GenBank/DDBJ whole genome shotgun (WGS) entry which is preliminary data.</text>
</comment>
<dbReference type="Pfam" id="PF00392">
    <property type="entry name" value="GntR"/>
    <property type="match status" value="1"/>
</dbReference>
<dbReference type="CDD" id="cd07377">
    <property type="entry name" value="WHTH_GntR"/>
    <property type="match status" value="1"/>
</dbReference>
<evidence type="ECO:0000256" key="3">
    <source>
        <dbReference type="ARBA" id="ARBA00023163"/>
    </source>
</evidence>
<keyword evidence="3" id="KW-0804">Transcription</keyword>
<dbReference type="InterPro" id="IPR011711">
    <property type="entry name" value="GntR_C"/>
</dbReference>
<keyword evidence="2" id="KW-0238">DNA-binding</keyword>
<name>A0ABQ0TSP9_9BACL</name>
<feature type="domain" description="HTH gntR-type" evidence="4">
    <location>
        <begin position="18"/>
        <end position="85"/>
    </location>
</feature>
<dbReference type="InterPro" id="IPR036390">
    <property type="entry name" value="WH_DNA-bd_sf"/>
</dbReference>
<evidence type="ECO:0000256" key="2">
    <source>
        <dbReference type="ARBA" id="ARBA00023125"/>
    </source>
</evidence>
<dbReference type="Gene3D" id="1.20.120.530">
    <property type="entry name" value="GntR ligand-binding domain-like"/>
    <property type="match status" value="1"/>
</dbReference>
<dbReference type="SMART" id="SM00895">
    <property type="entry name" value="FCD"/>
    <property type="match status" value="1"/>
</dbReference>
<gene>
    <name evidence="5" type="ORF">BRE01_45510</name>
</gene>
<dbReference type="InterPro" id="IPR036388">
    <property type="entry name" value="WH-like_DNA-bd_sf"/>
</dbReference>
<dbReference type="InterPro" id="IPR008920">
    <property type="entry name" value="TF_FadR/GntR_C"/>
</dbReference>
<dbReference type="SMART" id="SM00345">
    <property type="entry name" value="HTH_GNTR"/>
    <property type="match status" value="1"/>
</dbReference>
<dbReference type="EMBL" id="BJON01000018">
    <property type="protein sequence ID" value="GED70849.1"/>
    <property type="molecule type" value="Genomic_DNA"/>
</dbReference>
<evidence type="ECO:0000313" key="5">
    <source>
        <dbReference type="EMBL" id="GED70849.1"/>
    </source>
</evidence>
<dbReference type="SUPFAM" id="SSF46785">
    <property type="entry name" value="Winged helix' DNA-binding domain"/>
    <property type="match status" value="1"/>
</dbReference>
<dbReference type="PANTHER" id="PTHR43537">
    <property type="entry name" value="TRANSCRIPTIONAL REGULATOR, GNTR FAMILY"/>
    <property type="match status" value="1"/>
</dbReference>
<dbReference type="Proteomes" id="UP000319578">
    <property type="component" value="Unassembled WGS sequence"/>
</dbReference>
<dbReference type="PRINTS" id="PR00035">
    <property type="entry name" value="HTHGNTR"/>
</dbReference>
<proteinExistence type="predicted"/>
<sequence>MQYIGFMNTTFIKHINRLSLRDQVYQTLKSAIVSLEMEPGQRLNDNELATQFGVSRTPVREALKRLEDEGLVESIPGSLTRVTPLNIEEAKHAFPVVAALHALAARLAATQVKEADLSDLEKWNDRLHLALEQKDVVKAIEADDGFHDVFLRAAGNKEIYIALERVVPKIRRLEFARFGSLEGLESFDQHKKIIAAMRDSQGQTVSELVEENWLSLGRLLTDDLKTIW</sequence>
<dbReference type="InterPro" id="IPR000524">
    <property type="entry name" value="Tscrpt_reg_HTH_GntR"/>
</dbReference>
<accession>A0ABQ0TSP9</accession>
<protein>
    <submittedName>
        <fullName evidence="5">Transcriptional regulator, GntR family protein</fullName>
    </submittedName>
</protein>
<evidence type="ECO:0000259" key="4">
    <source>
        <dbReference type="PROSITE" id="PS50949"/>
    </source>
</evidence>
<keyword evidence="6" id="KW-1185">Reference proteome</keyword>
<dbReference type="Gene3D" id="1.10.10.10">
    <property type="entry name" value="Winged helix-like DNA-binding domain superfamily/Winged helix DNA-binding domain"/>
    <property type="match status" value="1"/>
</dbReference>
<evidence type="ECO:0000256" key="1">
    <source>
        <dbReference type="ARBA" id="ARBA00023015"/>
    </source>
</evidence>
<dbReference type="InterPro" id="IPR000485">
    <property type="entry name" value="AsnC-type_HTH_dom"/>
</dbReference>
<dbReference type="SUPFAM" id="SSF48008">
    <property type="entry name" value="GntR ligand-binding domain-like"/>
    <property type="match status" value="1"/>
</dbReference>